<dbReference type="EMBL" id="CP006842">
    <property type="protein sequence ID" value="AHW63655.1"/>
    <property type="molecule type" value="Genomic_DNA"/>
</dbReference>
<accession>X5E885</accession>
<dbReference type="eggNOG" id="ENOG5031FF8">
    <property type="taxonomic scope" value="Bacteria"/>
</dbReference>
<dbReference type="AlphaFoldDB" id="X5E885"/>
<feature type="transmembrane region" description="Helical" evidence="1">
    <location>
        <begin position="20"/>
        <end position="39"/>
    </location>
</feature>
<evidence type="ECO:0000256" key="1">
    <source>
        <dbReference type="SAM" id="Phobius"/>
    </source>
</evidence>
<evidence type="ECO:0000313" key="2">
    <source>
        <dbReference type="EMBL" id="AHW63655.1"/>
    </source>
</evidence>
<dbReference type="Proteomes" id="UP000023703">
    <property type="component" value="Chromosome"/>
</dbReference>
<gene>
    <name evidence="2" type="ORF">CGLY_06035</name>
</gene>
<keyword evidence="1" id="KW-0812">Transmembrane</keyword>
<proteinExistence type="predicted"/>
<dbReference type="STRING" id="1404245.CGLY_06035"/>
<protein>
    <submittedName>
        <fullName evidence="2">Putative membrane protein</fullName>
    </submittedName>
</protein>
<keyword evidence="1" id="KW-0472">Membrane</keyword>
<feature type="transmembrane region" description="Helical" evidence="1">
    <location>
        <begin position="85"/>
        <end position="102"/>
    </location>
</feature>
<evidence type="ECO:0000313" key="3">
    <source>
        <dbReference type="Proteomes" id="UP000023703"/>
    </source>
</evidence>
<dbReference type="HOGENOM" id="CLU_2092934_0_0_11"/>
<keyword evidence="3" id="KW-1185">Reference proteome</keyword>
<sequence>MLPRRAEYWGGTDSLGFPWFWIAFPLTALVVALAFAAWLPGTASGAVDFGWTMYAPLADADEDSTTTFLSDQAAWQLLRGEWARIGYPLLAVLGLTLSSWAWKKGRI</sequence>
<organism evidence="2 3">
    <name type="scientific">Corynebacterium glyciniphilum AJ 3170</name>
    <dbReference type="NCBI Taxonomy" id="1404245"/>
    <lineage>
        <taxon>Bacteria</taxon>
        <taxon>Bacillati</taxon>
        <taxon>Actinomycetota</taxon>
        <taxon>Actinomycetes</taxon>
        <taxon>Mycobacteriales</taxon>
        <taxon>Corynebacteriaceae</taxon>
        <taxon>Corynebacterium</taxon>
    </lineage>
</organism>
<keyword evidence="1" id="KW-1133">Transmembrane helix</keyword>
<dbReference type="KEGG" id="cgy:CGLY_06035"/>
<reference evidence="2 3" key="1">
    <citation type="journal article" date="2015" name="Int. J. Syst. Evol. Microbiol.">
        <title>Revisiting Corynebacterium glyciniphilum (ex Kubota et al., 1972) sp. nov., nom. rev., isolated from putrefied banana.</title>
        <authorList>
            <person name="Al-Dilaimi A."/>
            <person name="Bednarz H."/>
            <person name="Lomker A."/>
            <person name="Niehaus K."/>
            <person name="Kalinowski J."/>
            <person name="Ruckert C."/>
        </authorList>
    </citation>
    <scope>NUCLEOTIDE SEQUENCE [LARGE SCALE GENOMIC DNA]</scope>
    <source>
        <strain evidence="2">AJ 3170</strain>
    </source>
</reference>
<name>X5E885_9CORY</name>